<accession>A0A0R2KDN2</accession>
<dbReference type="RefSeq" id="WP_010498295.1">
    <property type="nucleotide sequence ID" value="NZ_JQBK01000031.1"/>
</dbReference>
<dbReference type="EC" id="3.4.14.11" evidence="9"/>
<keyword evidence="7 9" id="KW-0378">Hydrolase</keyword>
<dbReference type="GO" id="GO:0006508">
    <property type="term" value="P:proteolysis"/>
    <property type="evidence" value="ECO:0007669"/>
    <property type="project" value="UniProtKB-KW"/>
</dbReference>
<gene>
    <name evidence="9" type="primary">pepX</name>
    <name evidence="12" type="ORF">IV43_GL001232</name>
</gene>
<dbReference type="InterPro" id="IPR029058">
    <property type="entry name" value="AB_hydrolase_fold"/>
</dbReference>
<keyword evidence="6 9" id="KW-0645">Protease</keyword>
<dbReference type="Proteomes" id="UP000051491">
    <property type="component" value="Unassembled WGS sequence"/>
</dbReference>
<evidence type="ECO:0000256" key="9">
    <source>
        <dbReference type="HAMAP-Rule" id="MF_00698"/>
    </source>
</evidence>
<dbReference type="Gene3D" id="3.40.50.1820">
    <property type="entry name" value="alpha/beta hydrolase"/>
    <property type="match status" value="1"/>
</dbReference>
<dbReference type="GO" id="GO:0004177">
    <property type="term" value="F:aminopeptidase activity"/>
    <property type="evidence" value="ECO:0007669"/>
    <property type="project" value="UniProtKB-KW"/>
</dbReference>
<feature type="active site" description="Charge relay system" evidence="9">
    <location>
        <position position="524"/>
    </location>
</feature>
<reference evidence="12 13" key="1">
    <citation type="journal article" date="2015" name="Genome Announc.">
        <title>Expanding the biotechnology potential of lactobacilli through comparative genomics of 213 strains and associated genera.</title>
        <authorList>
            <person name="Sun Z."/>
            <person name="Harris H.M."/>
            <person name="McCann A."/>
            <person name="Guo C."/>
            <person name="Argimon S."/>
            <person name="Zhang W."/>
            <person name="Yang X."/>
            <person name="Jeffery I.B."/>
            <person name="Cooney J.C."/>
            <person name="Kagawa T.F."/>
            <person name="Liu W."/>
            <person name="Song Y."/>
            <person name="Salvetti E."/>
            <person name="Wrobel A."/>
            <person name="Rasinkangas P."/>
            <person name="Parkhill J."/>
            <person name="Rea M.C."/>
            <person name="O'Sullivan O."/>
            <person name="Ritari J."/>
            <person name="Douillard F.P."/>
            <person name="Paul Ross R."/>
            <person name="Yang R."/>
            <person name="Briner A.E."/>
            <person name="Felis G.E."/>
            <person name="de Vos W.M."/>
            <person name="Barrangou R."/>
            <person name="Klaenhammer T.R."/>
            <person name="Caufield P.W."/>
            <person name="Cui Y."/>
            <person name="Zhang H."/>
            <person name="O'Toole P.W."/>
        </authorList>
    </citation>
    <scope>NUCLEOTIDE SEQUENCE [LARGE SCALE GENOMIC DNA]</scope>
    <source>
        <strain evidence="12 13">DSM 15353</strain>
    </source>
</reference>
<organism evidence="12 13">
    <name type="scientific">Ligilactobacillus acidipiscis</name>
    <dbReference type="NCBI Taxonomy" id="89059"/>
    <lineage>
        <taxon>Bacteria</taxon>
        <taxon>Bacillati</taxon>
        <taxon>Bacillota</taxon>
        <taxon>Bacilli</taxon>
        <taxon>Lactobacillales</taxon>
        <taxon>Lactobacillaceae</taxon>
        <taxon>Ligilactobacillus</taxon>
    </lineage>
</organism>
<dbReference type="SUPFAM" id="SSF53474">
    <property type="entry name" value="alpha/beta-Hydrolases"/>
    <property type="match status" value="1"/>
</dbReference>
<dbReference type="SUPFAM" id="SSF81761">
    <property type="entry name" value="X-Prolyl dipeptidyl aminopeptidase PepX, N-terminal domain"/>
    <property type="match status" value="1"/>
</dbReference>
<keyword evidence="9" id="KW-0963">Cytoplasm</keyword>
<sequence>MKFNQYSRMIVPYRTQVSELQGIGFLDQLVTPQTSLNDLWLSFIYKSFPQAQSQSTLKEMVSNLLATPTQNVLEYIDQKTVDAASFYTVGLQLLGFTCGDDFKVDQPLQTMKDFNLLYHEKLNNIEELVGAWYDLLNARGKNGQILLDALAAQGYFLPLYDLPIAQKPLLFNGKSQPVFATDDLIREVVYIESSLDTDHDDKRDLLKAEILRPSDTNNGLKVPAVYTASPYNQGTNDEAGDKMMHNVDQPLTRKEPNELQYEDIKYQQDTEELPPERPVKGTTQQAEETFGREFSYTLNDYLAARGFAIVYAAGIGTRGSQGVRTCGSPAETASTIAIIEWLAGNRRAFTNKTDNIEIKAWWCNGSVAMTGRSYLGTLATAAATTGVTGLKTIISEAAISSWYDYYRDNGLVIAPGGFPGEDADVLAEECFSRQLDGADYLKVKPFFDQQLAQITRGQDRTTGDYNTFWDARNYLKDVANVKCDVLMVHGVNDWNVKPRNVYNLYRALAKLPVTKKLILHQGQHIYINAFRSLDYSEMINLWLTNKLYDVANNADQILPAVLVQDNVQPETWTAYPDWDKTEVKQQNLYFDQEKLTENQPAKTATVSFSDHLSDEQFAKYRQNFENWRNTILADHASDLSDKRLLFKTQPLANDELLRGAAHLKLKVASNQDHGMLSVMLVDYGTAKRLGVSPTFLARKSISEGYHWREDDLNEFQLTKKTPFKMISKGHINLQNRTANYKTDDLQAGEFYDIEFDLQPTFYHLPQDHQLGLVVYSTDMEMTVRGNEKINYTLDLSECQLTLKTSKY</sequence>
<dbReference type="GO" id="GO:0005737">
    <property type="term" value="C:cytoplasm"/>
    <property type="evidence" value="ECO:0007669"/>
    <property type="project" value="UniProtKB-SubCell"/>
</dbReference>
<dbReference type="AlphaFoldDB" id="A0A0R2KDN2"/>
<evidence type="ECO:0000256" key="3">
    <source>
        <dbReference type="ARBA" id="ARBA00010819"/>
    </source>
</evidence>
<dbReference type="PRINTS" id="PR00923">
    <property type="entry name" value="LACTOPTASE"/>
</dbReference>
<evidence type="ECO:0000256" key="1">
    <source>
        <dbReference type="ARBA" id="ARBA00000123"/>
    </source>
</evidence>
<dbReference type="EMBL" id="JQBK01000031">
    <property type="protein sequence ID" value="KRN84461.1"/>
    <property type="molecule type" value="Genomic_DNA"/>
</dbReference>
<evidence type="ECO:0000313" key="12">
    <source>
        <dbReference type="EMBL" id="KRN84461.1"/>
    </source>
</evidence>
<dbReference type="Pfam" id="PF02129">
    <property type="entry name" value="Peptidase_S15"/>
    <property type="match status" value="1"/>
</dbReference>
<proteinExistence type="inferred from homology"/>
<dbReference type="OrthoDB" id="319764at2"/>
<protein>
    <recommendedName>
        <fullName evidence="9">Xaa-Pro dipeptidyl-peptidase</fullName>
        <ecNumber evidence="9">3.4.14.11</ecNumber>
    </recommendedName>
    <alternativeName>
        <fullName evidence="9">X-Pro dipeptidyl-peptidase</fullName>
    </alternativeName>
    <alternativeName>
        <fullName evidence="9">X-prolyl-dipeptidyl aminopeptidase</fullName>
        <shortName evidence="9">X-PDAP</shortName>
    </alternativeName>
</protein>
<evidence type="ECO:0000259" key="11">
    <source>
        <dbReference type="SMART" id="SM00940"/>
    </source>
</evidence>
<evidence type="ECO:0000256" key="2">
    <source>
        <dbReference type="ARBA" id="ARBA00003997"/>
    </source>
</evidence>
<evidence type="ECO:0000256" key="8">
    <source>
        <dbReference type="ARBA" id="ARBA00022825"/>
    </source>
</evidence>
<dbReference type="NCBIfam" id="NF003781">
    <property type="entry name" value="PRK05371.1-2"/>
    <property type="match status" value="1"/>
</dbReference>
<dbReference type="SMART" id="SM00940">
    <property type="entry name" value="PepX_N"/>
    <property type="match status" value="1"/>
</dbReference>
<comment type="function">
    <text evidence="2 9">Removes N-terminal dipeptides sequentially from polypeptides having unsubstituted N-termini provided that the penultimate residue is proline.</text>
</comment>
<name>A0A0R2KDN2_9LACO</name>
<evidence type="ECO:0000256" key="6">
    <source>
        <dbReference type="ARBA" id="ARBA00022670"/>
    </source>
</evidence>
<dbReference type="InterPro" id="IPR015251">
    <property type="entry name" value="PepX_N_dom"/>
</dbReference>
<feature type="active site" description="Charge relay system" evidence="9">
    <location>
        <position position="373"/>
    </location>
</feature>
<evidence type="ECO:0000256" key="5">
    <source>
        <dbReference type="ARBA" id="ARBA00022438"/>
    </source>
</evidence>
<dbReference type="PATRIC" id="fig|89059.3.peg.1331"/>
<comment type="catalytic activity">
    <reaction evidence="1 9">
        <text>Hydrolyzes Xaa-Pro-|- bonds to release unblocked, N-terminal dipeptides from substrates including Ala-Pro-|-p-nitroanilide and (sequentially) Tyr-Pro-|-Phe-Pro-|-Gly-Pro-|-Ile.</text>
        <dbReference type="EC" id="3.4.14.11"/>
    </reaction>
</comment>
<dbReference type="InterPro" id="IPR036313">
    <property type="entry name" value="PepX_N_dom_sf"/>
</dbReference>
<dbReference type="InterPro" id="IPR000383">
    <property type="entry name" value="Xaa-Pro-like_dom"/>
</dbReference>
<evidence type="ECO:0000256" key="7">
    <source>
        <dbReference type="ARBA" id="ARBA00022801"/>
    </source>
</evidence>
<dbReference type="InterPro" id="IPR013736">
    <property type="entry name" value="Xaa-Pro_dipept_C"/>
</dbReference>
<feature type="active site" description="Charge relay system" evidence="9">
    <location>
        <position position="493"/>
    </location>
</feature>
<comment type="similarity">
    <text evidence="3 9">Belongs to the peptidase S15 family.</text>
</comment>
<dbReference type="GO" id="GO:0008236">
    <property type="term" value="F:serine-type peptidase activity"/>
    <property type="evidence" value="ECO:0007669"/>
    <property type="project" value="UniProtKB-KW"/>
</dbReference>
<dbReference type="HAMAP" id="MF_00698">
    <property type="entry name" value="Aminopeptidase_S15"/>
    <property type="match status" value="1"/>
</dbReference>
<dbReference type="SUPFAM" id="SSF49785">
    <property type="entry name" value="Galactose-binding domain-like"/>
    <property type="match status" value="1"/>
</dbReference>
<evidence type="ECO:0000313" key="13">
    <source>
        <dbReference type="Proteomes" id="UP000051491"/>
    </source>
</evidence>
<dbReference type="Gene3D" id="2.60.120.260">
    <property type="entry name" value="Galactose-binding domain-like"/>
    <property type="match status" value="1"/>
</dbReference>
<dbReference type="GO" id="GO:0008239">
    <property type="term" value="F:dipeptidyl-peptidase activity"/>
    <property type="evidence" value="ECO:0007669"/>
    <property type="project" value="UniProtKB-UniRule"/>
</dbReference>
<comment type="subcellular location">
    <subcellularLocation>
        <location evidence="9">Cytoplasm</location>
    </subcellularLocation>
</comment>
<dbReference type="STRING" id="89059.LAC1533_1836"/>
<dbReference type="Gene3D" id="1.10.246.70">
    <property type="match status" value="1"/>
</dbReference>
<dbReference type="Pfam" id="PF09168">
    <property type="entry name" value="PepX_N"/>
    <property type="match status" value="1"/>
</dbReference>
<evidence type="ECO:0000259" key="10">
    <source>
        <dbReference type="SMART" id="SM00939"/>
    </source>
</evidence>
<keyword evidence="8 9" id="KW-0720">Serine protease</keyword>
<dbReference type="InterPro" id="IPR008979">
    <property type="entry name" value="Galactose-bd-like_sf"/>
</dbReference>
<dbReference type="SMART" id="SM00939">
    <property type="entry name" value="PepX_C"/>
    <property type="match status" value="1"/>
</dbReference>
<feature type="domain" description="X-Prolyl dipeptidyl aminopeptidase PepX N-terminal" evidence="11">
    <location>
        <begin position="1"/>
        <end position="155"/>
    </location>
</feature>
<keyword evidence="5 9" id="KW-0031">Aminopeptidase</keyword>
<evidence type="ECO:0000256" key="4">
    <source>
        <dbReference type="ARBA" id="ARBA00011738"/>
    </source>
</evidence>
<comment type="subunit">
    <text evidence="4 9">Homodimer.</text>
</comment>
<dbReference type="InterPro" id="IPR008252">
    <property type="entry name" value="Pept_S15_Xpro"/>
</dbReference>
<comment type="caution">
    <text evidence="12">The sequence shown here is derived from an EMBL/GenBank/DDBJ whole genome shotgun (WGS) entry which is preliminary data.</text>
</comment>
<dbReference type="Pfam" id="PF08530">
    <property type="entry name" value="PepX_C"/>
    <property type="match status" value="1"/>
</dbReference>
<feature type="domain" description="Xaa-Pro dipeptidyl-peptidase C-terminal" evidence="10">
    <location>
        <begin position="540"/>
        <end position="801"/>
    </location>
</feature>